<evidence type="ECO:0000313" key="4">
    <source>
        <dbReference type="EMBL" id="TCC54951.1"/>
    </source>
</evidence>
<accession>A0A4R0K4I6</accession>
<protein>
    <submittedName>
        <fullName evidence="4">Gas vesicle protein</fullName>
    </submittedName>
</protein>
<evidence type="ECO:0000256" key="1">
    <source>
        <dbReference type="ARBA" id="ARBA00022987"/>
    </source>
</evidence>
<dbReference type="PANTHER" id="PTHR35344:SF4">
    <property type="entry name" value="GAS VESICLE PROTEIN A1"/>
    <property type="match status" value="1"/>
</dbReference>
<reference evidence="4 5" key="1">
    <citation type="submission" date="2019-02" db="EMBL/GenBank/DDBJ databases">
        <title>Kribbella capetownensis sp. nov. and Kribbella speibonae sp. nov., isolated from soil.</title>
        <authorList>
            <person name="Curtis S.M."/>
            <person name="Norton I."/>
            <person name="Everest G.J."/>
            <person name="Meyers P.R."/>
        </authorList>
    </citation>
    <scope>NUCLEOTIDE SEQUENCE [LARGE SCALE GENOMIC DNA]</scope>
    <source>
        <strain evidence="4 5">NRRL B-24813</strain>
    </source>
</reference>
<proteinExistence type="inferred from homology"/>
<dbReference type="EMBL" id="SJKB01000017">
    <property type="protein sequence ID" value="TCC54951.1"/>
    <property type="molecule type" value="Genomic_DNA"/>
</dbReference>
<keyword evidence="1" id="KW-0304">Gas vesicle</keyword>
<dbReference type="InterPro" id="IPR000638">
    <property type="entry name" value="Gas-vesicle_GvpA-like"/>
</dbReference>
<organism evidence="4 5">
    <name type="scientific">Kribbella pittospori</name>
    <dbReference type="NCBI Taxonomy" id="722689"/>
    <lineage>
        <taxon>Bacteria</taxon>
        <taxon>Bacillati</taxon>
        <taxon>Actinomycetota</taxon>
        <taxon>Actinomycetes</taxon>
        <taxon>Propionibacteriales</taxon>
        <taxon>Kribbellaceae</taxon>
        <taxon>Kribbella</taxon>
    </lineage>
</organism>
<comment type="caution">
    <text evidence="4">The sequence shown here is derived from an EMBL/GenBank/DDBJ whole genome shotgun (WGS) entry which is preliminary data.</text>
</comment>
<dbReference type="InterPro" id="IPR050530">
    <property type="entry name" value="GvpA"/>
</dbReference>
<comment type="subcellular location">
    <subcellularLocation>
        <location evidence="2">Gas vesicle</location>
    </subcellularLocation>
</comment>
<sequence length="75" mass="7627">MTSQLQAAAAEPPSAQSRPVALVDLLDRLLGNGVVLSGDVVISLADVELVRLQLAAVIHSVRATDSPLTSPGAPS</sequence>
<comment type="similarity">
    <text evidence="3">Belongs to the gas vesicle GvpA family.</text>
</comment>
<keyword evidence="5" id="KW-1185">Reference proteome</keyword>
<dbReference type="GO" id="GO:0012506">
    <property type="term" value="C:vesicle membrane"/>
    <property type="evidence" value="ECO:0007669"/>
    <property type="project" value="InterPro"/>
</dbReference>
<evidence type="ECO:0000313" key="5">
    <source>
        <dbReference type="Proteomes" id="UP000291144"/>
    </source>
</evidence>
<dbReference type="GO" id="GO:0005198">
    <property type="term" value="F:structural molecule activity"/>
    <property type="evidence" value="ECO:0007669"/>
    <property type="project" value="InterPro"/>
</dbReference>
<dbReference type="Proteomes" id="UP000291144">
    <property type="component" value="Unassembled WGS sequence"/>
</dbReference>
<evidence type="ECO:0000256" key="3">
    <source>
        <dbReference type="ARBA" id="ARBA00035646"/>
    </source>
</evidence>
<dbReference type="OrthoDB" id="3790311at2"/>
<evidence type="ECO:0000256" key="2">
    <source>
        <dbReference type="ARBA" id="ARBA00035108"/>
    </source>
</evidence>
<dbReference type="PANTHER" id="PTHR35344">
    <property type="entry name" value="GAS VESICLE STRUCTURAL PROTEIN 2-RELATED"/>
    <property type="match status" value="1"/>
</dbReference>
<dbReference type="Pfam" id="PF00741">
    <property type="entry name" value="Gas_vesicle"/>
    <property type="match status" value="1"/>
</dbReference>
<dbReference type="GO" id="GO:0031411">
    <property type="term" value="C:gas vesicle"/>
    <property type="evidence" value="ECO:0007669"/>
    <property type="project" value="UniProtKB-SubCell"/>
</dbReference>
<gene>
    <name evidence="4" type="ORF">E0H73_37780</name>
</gene>
<dbReference type="AlphaFoldDB" id="A0A4R0K4I6"/>
<dbReference type="RefSeq" id="WP_131364710.1">
    <property type="nucleotide sequence ID" value="NZ_SJKB01000017.1"/>
</dbReference>
<name>A0A4R0K4I6_9ACTN</name>